<evidence type="ECO:0000256" key="1">
    <source>
        <dbReference type="PROSITE-ProRule" id="PRU00339"/>
    </source>
</evidence>
<keyword evidence="1" id="KW-0802">TPR repeat</keyword>
<reference evidence="2 3" key="1">
    <citation type="submission" date="2020-02" db="EMBL/GenBank/DDBJ databases">
        <title>Genomic and physiological characterization of two novel Nitrospinaceae genera.</title>
        <authorList>
            <person name="Mueller A.J."/>
            <person name="Jung M.-Y."/>
            <person name="Strachan C.R."/>
            <person name="Herbold C.W."/>
            <person name="Kirkegaard R.H."/>
            <person name="Daims H."/>
        </authorList>
    </citation>
    <scope>NUCLEOTIDE SEQUENCE [LARGE SCALE GENOMIC DNA]</scope>
    <source>
        <strain evidence="2">EB</strain>
    </source>
</reference>
<dbReference type="EMBL" id="CP048685">
    <property type="protein sequence ID" value="QPJ61045.1"/>
    <property type="molecule type" value="Genomic_DNA"/>
</dbReference>
<evidence type="ECO:0000313" key="3">
    <source>
        <dbReference type="Proteomes" id="UP000594688"/>
    </source>
</evidence>
<dbReference type="SMART" id="SM00028">
    <property type="entry name" value="TPR"/>
    <property type="match status" value="2"/>
</dbReference>
<sequence length="128" mass="14754">MGFFDFLHQSSLTEYENRVTRDPNDAEAHFLIGVGFERRGDVERAISAFEEVVRINPRSAEAHFNLAHLFAFKNEGSQAIRHITQAGNLFSQRNETEKKDQARSLLREFHARFKDVEIKNTQTNEDSG</sequence>
<accession>A0A7T0BU79</accession>
<dbReference type="InterPro" id="IPR011990">
    <property type="entry name" value="TPR-like_helical_dom_sf"/>
</dbReference>
<dbReference type="AlphaFoldDB" id="A0A7T0BU79"/>
<gene>
    <name evidence="2" type="ORF">G3M70_03730</name>
</gene>
<name>A0A7T0BU79_9BACT</name>
<dbReference type="KEGG" id="nli:G3M70_03730"/>
<organism evidence="2 3">
    <name type="scientific">Candidatus Nitronauta litoralis</name>
    <dbReference type="NCBI Taxonomy" id="2705533"/>
    <lineage>
        <taxon>Bacteria</taxon>
        <taxon>Pseudomonadati</taxon>
        <taxon>Nitrospinota/Tectimicrobiota group</taxon>
        <taxon>Nitrospinota</taxon>
        <taxon>Nitrospinia</taxon>
        <taxon>Nitrospinales</taxon>
        <taxon>Nitrospinaceae</taxon>
        <taxon>Candidatus Nitronauta</taxon>
    </lineage>
</organism>
<protein>
    <submittedName>
        <fullName evidence="2">Tetratricopeptide repeat protein</fullName>
    </submittedName>
</protein>
<dbReference type="Proteomes" id="UP000594688">
    <property type="component" value="Chromosome"/>
</dbReference>
<dbReference type="PROSITE" id="PS50005">
    <property type="entry name" value="TPR"/>
    <property type="match status" value="1"/>
</dbReference>
<dbReference type="PROSITE" id="PS50293">
    <property type="entry name" value="TPR_REGION"/>
    <property type="match status" value="1"/>
</dbReference>
<dbReference type="InterPro" id="IPR019734">
    <property type="entry name" value="TPR_rpt"/>
</dbReference>
<dbReference type="SUPFAM" id="SSF48452">
    <property type="entry name" value="TPR-like"/>
    <property type="match status" value="1"/>
</dbReference>
<dbReference type="Pfam" id="PF14559">
    <property type="entry name" value="TPR_19"/>
    <property type="match status" value="1"/>
</dbReference>
<evidence type="ECO:0000313" key="2">
    <source>
        <dbReference type="EMBL" id="QPJ61045.1"/>
    </source>
</evidence>
<proteinExistence type="predicted"/>
<dbReference type="Gene3D" id="1.25.40.10">
    <property type="entry name" value="Tetratricopeptide repeat domain"/>
    <property type="match status" value="1"/>
</dbReference>
<feature type="repeat" description="TPR" evidence="1">
    <location>
        <begin position="26"/>
        <end position="59"/>
    </location>
</feature>